<accession>A0AAV2MZS7</accession>
<evidence type="ECO:0000313" key="2">
    <source>
        <dbReference type="Proteomes" id="UP001497644"/>
    </source>
</evidence>
<keyword evidence="2" id="KW-1185">Reference proteome</keyword>
<dbReference type="Pfam" id="PF03564">
    <property type="entry name" value="DUF1759"/>
    <property type="match status" value="1"/>
</dbReference>
<comment type="caution">
    <text evidence="1">The sequence shown here is derived from an EMBL/GenBank/DDBJ whole genome shotgun (WGS) entry which is preliminary data.</text>
</comment>
<proteinExistence type="predicted"/>
<dbReference type="AlphaFoldDB" id="A0AAV2MZS7"/>
<dbReference type="Proteomes" id="UP001497644">
    <property type="component" value="Unassembled WGS sequence"/>
</dbReference>
<name>A0AAV2MZS7_9HYME</name>
<evidence type="ECO:0000313" key="1">
    <source>
        <dbReference type="EMBL" id="CAL1672732.1"/>
    </source>
</evidence>
<sequence>MQKESGAQLRQTLDGILRHIRTLEFLEANTWDIVINHLMIAKIDPITRREWRSHIKDKEQITVASLTEFLEERCLIIERETSKSVSGKLQSNKLV</sequence>
<gene>
    <name evidence="1" type="ORF">LPLAT_LOCUS10630</name>
</gene>
<dbReference type="InterPro" id="IPR005312">
    <property type="entry name" value="DUF1759"/>
</dbReference>
<protein>
    <submittedName>
        <fullName evidence="1">Uncharacterized protein</fullName>
    </submittedName>
</protein>
<reference evidence="1" key="1">
    <citation type="submission" date="2024-04" db="EMBL/GenBank/DDBJ databases">
        <authorList>
            <consortium name="Molecular Ecology Group"/>
        </authorList>
    </citation>
    <scope>NUCLEOTIDE SEQUENCE</scope>
</reference>
<dbReference type="EMBL" id="CAXIPU020000883">
    <property type="protein sequence ID" value="CAL1672732.1"/>
    <property type="molecule type" value="Genomic_DNA"/>
</dbReference>
<organism evidence="1 2">
    <name type="scientific">Lasius platythorax</name>
    <dbReference type="NCBI Taxonomy" id="488582"/>
    <lineage>
        <taxon>Eukaryota</taxon>
        <taxon>Metazoa</taxon>
        <taxon>Ecdysozoa</taxon>
        <taxon>Arthropoda</taxon>
        <taxon>Hexapoda</taxon>
        <taxon>Insecta</taxon>
        <taxon>Pterygota</taxon>
        <taxon>Neoptera</taxon>
        <taxon>Endopterygota</taxon>
        <taxon>Hymenoptera</taxon>
        <taxon>Apocrita</taxon>
        <taxon>Aculeata</taxon>
        <taxon>Formicoidea</taxon>
        <taxon>Formicidae</taxon>
        <taxon>Formicinae</taxon>
        <taxon>Lasius</taxon>
        <taxon>Lasius</taxon>
    </lineage>
</organism>